<dbReference type="InterPro" id="IPR025877">
    <property type="entry name" value="MobA-like_NTP_Trfase"/>
</dbReference>
<feature type="domain" description="MobA-like NTP transferase" evidence="1">
    <location>
        <begin position="12"/>
        <end position="175"/>
    </location>
</feature>
<dbReference type="SUPFAM" id="SSF53448">
    <property type="entry name" value="Nucleotide-diphospho-sugar transferases"/>
    <property type="match status" value="1"/>
</dbReference>
<evidence type="ECO:0000259" key="1">
    <source>
        <dbReference type="Pfam" id="PF12804"/>
    </source>
</evidence>
<comment type="caution">
    <text evidence="2">The sequence shown here is derived from an EMBL/GenBank/DDBJ whole genome shotgun (WGS) entry which is preliminary data.</text>
</comment>
<dbReference type="PANTHER" id="PTHR43777:SF1">
    <property type="entry name" value="MOLYBDENUM COFACTOR CYTIDYLYLTRANSFERASE"/>
    <property type="match status" value="1"/>
</dbReference>
<sequence>MSNLEESKIGIVILAAGNSSRLGRPKQLLKFKEKSLLENVISEASNTKNAIVVVVFGSNHELIESEITDTTIQKVFNPEWESGISSSITKGLSKLLELNPDCQKCIFTVCDQLFITTSLFENLIQKSQKNNKGIAASAYSETLGTPVLFHQKYFNELLELKGKAGAKKLIKKYADDVVSIHFEKGNVDIDTQEDYDQFISF</sequence>
<dbReference type="CDD" id="cd04182">
    <property type="entry name" value="GT_2_like_f"/>
    <property type="match status" value="1"/>
</dbReference>
<evidence type="ECO:0000313" key="3">
    <source>
        <dbReference type="Proteomes" id="UP001597138"/>
    </source>
</evidence>
<dbReference type="InterPro" id="IPR029044">
    <property type="entry name" value="Nucleotide-diphossugar_trans"/>
</dbReference>
<dbReference type="Pfam" id="PF12804">
    <property type="entry name" value="NTP_transf_3"/>
    <property type="match status" value="1"/>
</dbReference>
<name>A0ABW4HGU9_9FLAO</name>
<keyword evidence="3" id="KW-1185">Reference proteome</keyword>
<dbReference type="RefSeq" id="WP_379815726.1">
    <property type="nucleotide sequence ID" value="NZ_JBHUDZ010000016.1"/>
</dbReference>
<accession>A0ABW4HGU9</accession>
<proteinExistence type="predicted"/>
<dbReference type="PANTHER" id="PTHR43777">
    <property type="entry name" value="MOLYBDENUM COFACTOR CYTIDYLYLTRANSFERASE"/>
    <property type="match status" value="1"/>
</dbReference>
<keyword evidence="2" id="KW-0808">Transferase</keyword>
<dbReference type="Proteomes" id="UP001597138">
    <property type="component" value="Unassembled WGS sequence"/>
</dbReference>
<gene>
    <name evidence="2" type="ORF">ACFSC2_18010</name>
</gene>
<dbReference type="EMBL" id="JBHUDZ010000016">
    <property type="protein sequence ID" value="MFD1604638.1"/>
    <property type="molecule type" value="Genomic_DNA"/>
</dbReference>
<evidence type="ECO:0000313" key="2">
    <source>
        <dbReference type="EMBL" id="MFD1604638.1"/>
    </source>
</evidence>
<reference evidence="3" key="1">
    <citation type="journal article" date="2019" name="Int. J. Syst. Evol. Microbiol.">
        <title>The Global Catalogue of Microorganisms (GCM) 10K type strain sequencing project: providing services to taxonomists for standard genome sequencing and annotation.</title>
        <authorList>
            <consortium name="The Broad Institute Genomics Platform"/>
            <consortium name="The Broad Institute Genome Sequencing Center for Infectious Disease"/>
            <person name="Wu L."/>
            <person name="Ma J."/>
        </authorList>
    </citation>
    <scope>NUCLEOTIDE SEQUENCE [LARGE SCALE GENOMIC DNA]</scope>
    <source>
        <strain evidence="3">CCUG 70865</strain>
    </source>
</reference>
<protein>
    <submittedName>
        <fullName evidence="2">NTP transferase domain-containing protein</fullName>
    </submittedName>
</protein>
<dbReference type="GO" id="GO:0016740">
    <property type="term" value="F:transferase activity"/>
    <property type="evidence" value="ECO:0007669"/>
    <property type="project" value="UniProtKB-KW"/>
</dbReference>
<dbReference type="Gene3D" id="3.90.550.10">
    <property type="entry name" value="Spore Coat Polysaccharide Biosynthesis Protein SpsA, Chain A"/>
    <property type="match status" value="1"/>
</dbReference>
<organism evidence="2 3">
    <name type="scientific">Flavobacterium artemisiae</name>
    <dbReference type="NCBI Taxonomy" id="2126556"/>
    <lineage>
        <taxon>Bacteria</taxon>
        <taxon>Pseudomonadati</taxon>
        <taxon>Bacteroidota</taxon>
        <taxon>Flavobacteriia</taxon>
        <taxon>Flavobacteriales</taxon>
        <taxon>Flavobacteriaceae</taxon>
        <taxon>Flavobacterium</taxon>
    </lineage>
</organism>